<dbReference type="Proteomes" id="UP000299102">
    <property type="component" value="Unassembled WGS sequence"/>
</dbReference>
<evidence type="ECO:0000313" key="2">
    <source>
        <dbReference type="Proteomes" id="UP000299102"/>
    </source>
</evidence>
<proteinExistence type="predicted"/>
<dbReference type="EMBL" id="BGZK01002230">
    <property type="protein sequence ID" value="GBP92002.1"/>
    <property type="molecule type" value="Genomic_DNA"/>
</dbReference>
<gene>
    <name evidence="1" type="ORF">EVAR_77241_1</name>
</gene>
<reference evidence="1 2" key="1">
    <citation type="journal article" date="2019" name="Commun. Biol.">
        <title>The bagworm genome reveals a unique fibroin gene that provides high tensile strength.</title>
        <authorList>
            <person name="Kono N."/>
            <person name="Nakamura H."/>
            <person name="Ohtoshi R."/>
            <person name="Tomita M."/>
            <person name="Numata K."/>
            <person name="Arakawa K."/>
        </authorList>
    </citation>
    <scope>NUCLEOTIDE SEQUENCE [LARGE SCALE GENOMIC DNA]</scope>
</reference>
<protein>
    <submittedName>
        <fullName evidence="1">Uncharacterized protein</fullName>
    </submittedName>
</protein>
<keyword evidence="2" id="KW-1185">Reference proteome</keyword>
<dbReference type="AlphaFoldDB" id="A0A4C1ZWZ1"/>
<organism evidence="1 2">
    <name type="scientific">Eumeta variegata</name>
    <name type="common">Bagworm moth</name>
    <name type="synonym">Eumeta japonica</name>
    <dbReference type="NCBI Taxonomy" id="151549"/>
    <lineage>
        <taxon>Eukaryota</taxon>
        <taxon>Metazoa</taxon>
        <taxon>Ecdysozoa</taxon>
        <taxon>Arthropoda</taxon>
        <taxon>Hexapoda</taxon>
        <taxon>Insecta</taxon>
        <taxon>Pterygota</taxon>
        <taxon>Neoptera</taxon>
        <taxon>Endopterygota</taxon>
        <taxon>Lepidoptera</taxon>
        <taxon>Glossata</taxon>
        <taxon>Ditrysia</taxon>
        <taxon>Tineoidea</taxon>
        <taxon>Psychidae</taxon>
        <taxon>Oiketicinae</taxon>
        <taxon>Eumeta</taxon>
    </lineage>
</organism>
<name>A0A4C1ZWZ1_EUMVA</name>
<accession>A0A4C1ZWZ1</accession>
<sequence length="75" mass="8284">MYRIALTEPCGRAERRQAVPVRHLAEDVQQLRRVPRLCTDNTPTCEAPSGPAPPGPRGPLAWANMVPFNLPVPRS</sequence>
<evidence type="ECO:0000313" key="1">
    <source>
        <dbReference type="EMBL" id="GBP92002.1"/>
    </source>
</evidence>
<comment type="caution">
    <text evidence="1">The sequence shown here is derived from an EMBL/GenBank/DDBJ whole genome shotgun (WGS) entry which is preliminary data.</text>
</comment>